<dbReference type="CDD" id="cd06782">
    <property type="entry name" value="cpPDZ_CPP-like"/>
    <property type="match status" value="1"/>
</dbReference>
<dbReference type="InterPro" id="IPR041489">
    <property type="entry name" value="PDZ_6"/>
</dbReference>
<dbReference type="PROSITE" id="PS50106">
    <property type="entry name" value="PDZ"/>
    <property type="match status" value="1"/>
</dbReference>
<dbReference type="Pfam" id="PF03572">
    <property type="entry name" value="Peptidase_S41"/>
    <property type="match status" value="1"/>
</dbReference>
<dbReference type="Gene3D" id="2.30.42.10">
    <property type="match status" value="1"/>
</dbReference>
<gene>
    <name evidence="7" type="ORF">Pla108_16260</name>
</gene>
<dbReference type="GO" id="GO:0004175">
    <property type="term" value="F:endopeptidase activity"/>
    <property type="evidence" value="ECO:0007669"/>
    <property type="project" value="TreeGrafter"/>
</dbReference>
<dbReference type="GO" id="GO:0008236">
    <property type="term" value="F:serine-type peptidase activity"/>
    <property type="evidence" value="ECO:0007669"/>
    <property type="project" value="UniProtKB-KW"/>
</dbReference>
<evidence type="ECO:0000313" key="7">
    <source>
        <dbReference type="EMBL" id="TWU00674.1"/>
    </source>
</evidence>
<sequence length="437" mass="46718">MSRRNLTVLFIGIAVGLLCFARSERNPYVRYVSRAYELVDDLALEEPPDQELFAGAVSGMVAVLRQRGDVHSGFLAPSSAEPLLADMRQEFGGVGVRVGLDGDPPRVVVVEPPQPGTPAYESPIRAKDLILTVDGKATAGLGLQDVVSLMRGKPGAPVAVSVRHEDGSEEAFQLVREVIRVPSVIGDRHSADGGWVYPLQDDPRIALVRITIFGSKTAAELADALRQAVDDGAKAVVLDVRGNAGGALDAAIDVGELLLPADSLVVSTRGRDGEVLDAYTTTQDGPFADLPLAVLVDGDTASASEIVAAALQDHGRVVVVGQRSYGKGTVQQLLDLEPKHSLLKLTTASYWRPSGVNIHRLPGTPEEAPWGVSPDPGAEVPLTDAERVAWYEWRRQRDLVAAERLIELTPEVEDPLVADAALRLAVDRMQAKLDAAR</sequence>
<dbReference type="InterPro" id="IPR036034">
    <property type="entry name" value="PDZ_sf"/>
</dbReference>
<dbReference type="AlphaFoldDB" id="A0A5C6ARB3"/>
<evidence type="ECO:0000256" key="3">
    <source>
        <dbReference type="ARBA" id="ARBA00022801"/>
    </source>
</evidence>
<dbReference type="SMART" id="SM00228">
    <property type="entry name" value="PDZ"/>
    <property type="match status" value="1"/>
</dbReference>
<comment type="similarity">
    <text evidence="1 5">Belongs to the peptidase S41A family.</text>
</comment>
<protein>
    <submittedName>
        <fullName evidence="7">Putative CtpA-like serine protease</fullName>
        <ecNumber evidence="7">3.4.21.-</ecNumber>
    </submittedName>
</protein>
<organism evidence="7 8">
    <name type="scientific">Botrimarina colliarenosi</name>
    <dbReference type="NCBI Taxonomy" id="2528001"/>
    <lineage>
        <taxon>Bacteria</taxon>
        <taxon>Pseudomonadati</taxon>
        <taxon>Planctomycetota</taxon>
        <taxon>Planctomycetia</taxon>
        <taxon>Pirellulales</taxon>
        <taxon>Lacipirellulaceae</taxon>
        <taxon>Botrimarina</taxon>
    </lineage>
</organism>
<dbReference type="Proteomes" id="UP000317421">
    <property type="component" value="Unassembled WGS sequence"/>
</dbReference>
<dbReference type="InterPro" id="IPR029045">
    <property type="entry name" value="ClpP/crotonase-like_dom_sf"/>
</dbReference>
<dbReference type="Pfam" id="PF17820">
    <property type="entry name" value="PDZ_6"/>
    <property type="match status" value="1"/>
</dbReference>
<dbReference type="SUPFAM" id="SSF52096">
    <property type="entry name" value="ClpP/crotonase"/>
    <property type="match status" value="1"/>
</dbReference>
<evidence type="ECO:0000256" key="4">
    <source>
        <dbReference type="ARBA" id="ARBA00022825"/>
    </source>
</evidence>
<feature type="domain" description="PDZ" evidence="6">
    <location>
        <begin position="83"/>
        <end position="151"/>
    </location>
</feature>
<dbReference type="Gene3D" id="3.90.226.10">
    <property type="entry name" value="2-enoyl-CoA Hydratase, Chain A, domain 1"/>
    <property type="match status" value="1"/>
</dbReference>
<evidence type="ECO:0000256" key="5">
    <source>
        <dbReference type="RuleBase" id="RU004404"/>
    </source>
</evidence>
<comment type="caution">
    <text evidence="7">The sequence shown here is derived from an EMBL/GenBank/DDBJ whole genome shotgun (WGS) entry which is preliminary data.</text>
</comment>
<dbReference type="InterPro" id="IPR001478">
    <property type="entry name" value="PDZ"/>
</dbReference>
<reference evidence="7 8" key="1">
    <citation type="submission" date="2019-02" db="EMBL/GenBank/DDBJ databases">
        <title>Deep-cultivation of Planctomycetes and their phenomic and genomic characterization uncovers novel biology.</title>
        <authorList>
            <person name="Wiegand S."/>
            <person name="Jogler M."/>
            <person name="Boedeker C."/>
            <person name="Pinto D."/>
            <person name="Vollmers J."/>
            <person name="Rivas-Marin E."/>
            <person name="Kohn T."/>
            <person name="Peeters S.H."/>
            <person name="Heuer A."/>
            <person name="Rast P."/>
            <person name="Oberbeckmann S."/>
            <person name="Bunk B."/>
            <person name="Jeske O."/>
            <person name="Meyerdierks A."/>
            <person name="Storesund J.E."/>
            <person name="Kallscheuer N."/>
            <person name="Luecker S."/>
            <person name="Lage O.M."/>
            <person name="Pohl T."/>
            <person name="Merkel B.J."/>
            <person name="Hornburger P."/>
            <person name="Mueller R.-W."/>
            <person name="Bruemmer F."/>
            <person name="Labrenz M."/>
            <person name="Spormann A.M."/>
            <person name="Op Den Camp H."/>
            <person name="Overmann J."/>
            <person name="Amann R."/>
            <person name="Jetten M.S.M."/>
            <person name="Mascher T."/>
            <person name="Medema M.H."/>
            <person name="Devos D.P."/>
            <person name="Kaster A.-K."/>
            <person name="Ovreas L."/>
            <person name="Rohde M."/>
            <person name="Galperin M.Y."/>
            <person name="Jogler C."/>
        </authorList>
    </citation>
    <scope>NUCLEOTIDE SEQUENCE [LARGE SCALE GENOMIC DNA]</scope>
    <source>
        <strain evidence="7 8">Pla108</strain>
    </source>
</reference>
<dbReference type="InterPro" id="IPR004447">
    <property type="entry name" value="Peptidase_S41A"/>
</dbReference>
<evidence type="ECO:0000256" key="1">
    <source>
        <dbReference type="ARBA" id="ARBA00009179"/>
    </source>
</evidence>
<keyword evidence="8" id="KW-1185">Reference proteome</keyword>
<dbReference type="NCBIfam" id="TIGR00225">
    <property type="entry name" value="prc"/>
    <property type="match status" value="1"/>
</dbReference>
<keyword evidence="3 5" id="KW-0378">Hydrolase</keyword>
<dbReference type="GO" id="GO:0007165">
    <property type="term" value="P:signal transduction"/>
    <property type="evidence" value="ECO:0007669"/>
    <property type="project" value="TreeGrafter"/>
</dbReference>
<accession>A0A5C6ARB3</accession>
<dbReference type="OrthoDB" id="9812068at2"/>
<dbReference type="GO" id="GO:0006508">
    <property type="term" value="P:proteolysis"/>
    <property type="evidence" value="ECO:0007669"/>
    <property type="project" value="UniProtKB-KW"/>
</dbReference>
<dbReference type="RefSeq" id="WP_146444321.1">
    <property type="nucleotide sequence ID" value="NZ_SJPR01000001.1"/>
</dbReference>
<dbReference type="EC" id="3.4.21.-" evidence="7"/>
<proteinExistence type="inferred from homology"/>
<dbReference type="CDD" id="cd07560">
    <property type="entry name" value="Peptidase_S41_CPP"/>
    <property type="match status" value="1"/>
</dbReference>
<evidence type="ECO:0000256" key="2">
    <source>
        <dbReference type="ARBA" id="ARBA00022670"/>
    </source>
</evidence>
<dbReference type="GO" id="GO:0030288">
    <property type="term" value="C:outer membrane-bounded periplasmic space"/>
    <property type="evidence" value="ECO:0007669"/>
    <property type="project" value="TreeGrafter"/>
</dbReference>
<evidence type="ECO:0000313" key="8">
    <source>
        <dbReference type="Proteomes" id="UP000317421"/>
    </source>
</evidence>
<dbReference type="InterPro" id="IPR005151">
    <property type="entry name" value="Tail-specific_protease"/>
</dbReference>
<keyword evidence="4 5" id="KW-0720">Serine protease</keyword>
<evidence type="ECO:0000259" key="6">
    <source>
        <dbReference type="PROSITE" id="PS50106"/>
    </source>
</evidence>
<keyword evidence="2 5" id="KW-0645">Protease</keyword>
<dbReference type="PANTHER" id="PTHR32060:SF30">
    <property type="entry name" value="CARBOXY-TERMINAL PROCESSING PROTEASE CTPA"/>
    <property type="match status" value="1"/>
</dbReference>
<dbReference type="EMBL" id="SJPR01000001">
    <property type="protein sequence ID" value="TWU00674.1"/>
    <property type="molecule type" value="Genomic_DNA"/>
</dbReference>
<dbReference type="SUPFAM" id="SSF50156">
    <property type="entry name" value="PDZ domain-like"/>
    <property type="match status" value="1"/>
</dbReference>
<dbReference type="PANTHER" id="PTHR32060">
    <property type="entry name" value="TAIL-SPECIFIC PROTEASE"/>
    <property type="match status" value="1"/>
</dbReference>
<name>A0A5C6ARB3_9BACT</name>
<dbReference type="SMART" id="SM00245">
    <property type="entry name" value="TSPc"/>
    <property type="match status" value="1"/>
</dbReference>
<dbReference type="Gene3D" id="3.30.750.44">
    <property type="match status" value="1"/>
</dbReference>